<name>A0A822XUF0_NELNU</name>
<dbReference type="AlphaFoldDB" id="A0A822XUF0"/>
<keyword evidence="3" id="KW-1185">Reference proteome</keyword>
<organism evidence="2 3">
    <name type="scientific">Nelumbo nucifera</name>
    <name type="common">Sacred lotus</name>
    <dbReference type="NCBI Taxonomy" id="4432"/>
    <lineage>
        <taxon>Eukaryota</taxon>
        <taxon>Viridiplantae</taxon>
        <taxon>Streptophyta</taxon>
        <taxon>Embryophyta</taxon>
        <taxon>Tracheophyta</taxon>
        <taxon>Spermatophyta</taxon>
        <taxon>Magnoliopsida</taxon>
        <taxon>Proteales</taxon>
        <taxon>Nelumbonaceae</taxon>
        <taxon>Nelumbo</taxon>
    </lineage>
</organism>
<protein>
    <submittedName>
        <fullName evidence="2">Uncharacterized protein</fullName>
    </submittedName>
</protein>
<gene>
    <name evidence="2" type="ORF">HUJ06_022531</name>
</gene>
<evidence type="ECO:0000313" key="3">
    <source>
        <dbReference type="Proteomes" id="UP000607653"/>
    </source>
</evidence>
<evidence type="ECO:0000313" key="2">
    <source>
        <dbReference type="EMBL" id="DAD21068.1"/>
    </source>
</evidence>
<dbReference type="EMBL" id="DUZY01000001">
    <property type="protein sequence ID" value="DAD21068.1"/>
    <property type="molecule type" value="Genomic_DNA"/>
</dbReference>
<proteinExistence type="predicted"/>
<feature type="compositionally biased region" description="Basic and acidic residues" evidence="1">
    <location>
        <begin position="10"/>
        <end position="21"/>
    </location>
</feature>
<feature type="region of interest" description="Disordered" evidence="1">
    <location>
        <begin position="1"/>
        <end position="21"/>
    </location>
</feature>
<comment type="caution">
    <text evidence="2">The sequence shown here is derived from an EMBL/GenBank/DDBJ whole genome shotgun (WGS) entry which is preliminary data.</text>
</comment>
<dbReference type="Proteomes" id="UP000607653">
    <property type="component" value="Unassembled WGS sequence"/>
</dbReference>
<reference evidence="2 3" key="1">
    <citation type="journal article" date="2020" name="Mol. Biol. Evol.">
        <title>Distinct Expression and Methylation Patterns for Genes with Different Fates following a Single Whole-Genome Duplication in Flowering Plants.</title>
        <authorList>
            <person name="Shi T."/>
            <person name="Rahmani R.S."/>
            <person name="Gugger P.F."/>
            <person name="Wang M."/>
            <person name="Li H."/>
            <person name="Zhang Y."/>
            <person name="Li Z."/>
            <person name="Wang Q."/>
            <person name="Van de Peer Y."/>
            <person name="Marchal K."/>
            <person name="Chen J."/>
        </authorList>
    </citation>
    <scope>NUCLEOTIDE SEQUENCE [LARGE SCALE GENOMIC DNA]</scope>
    <source>
        <tissue evidence="2">Leaf</tissue>
    </source>
</reference>
<sequence length="21" mass="2397">MNGQPWYHIEFSKKDMPSGGS</sequence>
<accession>A0A822XUF0</accession>
<evidence type="ECO:0000256" key="1">
    <source>
        <dbReference type="SAM" id="MobiDB-lite"/>
    </source>
</evidence>